<comment type="caution">
    <text evidence="2">The sequence shown here is derived from an EMBL/GenBank/DDBJ whole genome shotgun (WGS) entry which is preliminary data.</text>
</comment>
<protein>
    <submittedName>
        <fullName evidence="2">Carboxymuconolactone decarboxylase family protein</fullName>
    </submittedName>
</protein>
<dbReference type="SUPFAM" id="SSF69118">
    <property type="entry name" value="AhpD-like"/>
    <property type="match status" value="1"/>
</dbReference>
<dbReference type="RefSeq" id="WP_138195341.1">
    <property type="nucleotide sequence ID" value="NZ_VCIW01000010.1"/>
</dbReference>
<dbReference type="GO" id="GO:0051920">
    <property type="term" value="F:peroxiredoxin activity"/>
    <property type="evidence" value="ECO:0007669"/>
    <property type="project" value="InterPro"/>
</dbReference>
<sequence length="112" mass="11880">MDEKVDAYKIGVGHMNEALPNVVEAYHNFTGTCFADGALGAKEKQLVALGISLFANNEVCTLYHVQEALSSGAKPQQVLEAAAVAAAVGGGHAMSQGVTRVQRALEDWRQTH</sequence>
<keyword evidence="3" id="KW-1185">Reference proteome</keyword>
<dbReference type="Gene3D" id="1.20.1290.10">
    <property type="entry name" value="AhpD-like"/>
    <property type="match status" value="1"/>
</dbReference>
<accession>A0A5R9GDR7</accession>
<feature type="domain" description="Carboxymuconolactone decarboxylase-like" evidence="1">
    <location>
        <begin position="20"/>
        <end position="97"/>
    </location>
</feature>
<proteinExistence type="predicted"/>
<dbReference type="EMBL" id="VCIW01000010">
    <property type="protein sequence ID" value="TLS51334.1"/>
    <property type="molecule type" value="Genomic_DNA"/>
</dbReference>
<dbReference type="OrthoDB" id="1683318at2"/>
<organism evidence="2 3">
    <name type="scientific">Paenibacillus antri</name>
    <dbReference type="NCBI Taxonomy" id="2582848"/>
    <lineage>
        <taxon>Bacteria</taxon>
        <taxon>Bacillati</taxon>
        <taxon>Bacillota</taxon>
        <taxon>Bacilli</taxon>
        <taxon>Bacillales</taxon>
        <taxon>Paenibacillaceae</taxon>
        <taxon>Paenibacillus</taxon>
    </lineage>
</organism>
<dbReference type="InterPro" id="IPR029032">
    <property type="entry name" value="AhpD-like"/>
</dbReference>
<dbReference type="Proteomes" id="UP000309676">
    <property type="component" value="Unassembled WGS sequence"/>
</dbReference>
<evidence type="ECO:0000313" key="2">
    <source>
        <dbReference type="EMBL" id="TLS51334.1"/>
    </source>
</evidence>
<evidence type="ECO:0000259" key="1">
    <source>
        <dbReference type="Pfam" id="PF02627"/>
    </source>
</evidence>
<evidence type="ECO:0000313" key="3">
    <source>
        <dbReference type="Proteomes" id="UP000309676"/>
    </source>
</evidence>
<dbReference type="AlphaFoldDB" id="A0A5R9GDR7"/>
<dbReference type="InterPro" id="IPR003779">
    <property type="entry name" value="CMD-like"/>
</dbReference>
<dbReference type="PANTHER" id="PTHR33930:SF2">
    <property type="entry name" value="BLR3452 PROTEIN"/>
    <property type="match status" value="1"/>
</dbReference>
<name>A0A5R9GDR7_9BACL</name>
<dbReference type="Pfam" id="PF02627">
    <property type="entry name" value="CMD"/>
    <property type="match status" value="1"/>
</dbReference>
<gene>
    <name evidence="2" type="ORF">FE782_15915</name>
</gene>
<dbReference type="PANTHER" id="PTHR33930">
    <property type="entry name" value="ALKYL HYDROPEROXIDE REDUCTASE AHPD"/>
    <property type="match status" value="1"/>
</dbReference>
<reference evidence="2 3" key="1">
    <citation type="submission" date="2019-05" db="EMBL/GenBank/DDBJ databases">
        <authorList>
            <person name="Narsing Rao M.P."/>
            <person name="Li W.J."/>
        </authorList>
    </citation>
    <scope>NUCLEOTIDE SEQUENCE [LARGE SCALE GENOMIC DNA]</scope>
    <source>
        <strain evidence="2 3">SYSU_K30003</strain>
    </source>
</reference>